<keyword evidence="7" id="KW-0406">Ion transport</keyword>
<name>A0AA48I6I9_9ALTE</name>
<dbReference type="GO" id="GO:0009279">
    <property type="term" value="C:cell outer membrane"/>
    <property type="evidence" value="ECO:0007669"/>
    <property type="project" value="UniProtKB-SubCell"/>
</dbReference>
<feature type="chain" id="PRO_5041316430" evidence="12">
    <location>
        <begin position="29"/>
        <end position="748"/>
    </location>
</feature>
<dbReference type="PANTHER" id="PTHR32552">
    <property type="entry name" value="FERRICHROME IRON RECEPTOR-RELATED"/>
    <property type="match status" value="1"/>
</dbReference>
<keyword evidence="2 11" id="KW-0813">Transport</keyword>
<keyword evidence="12" id="KW-0732">Signal</keyword>
<protein>
    <submittedName>
        <fullName evidence="14">TonB-dependent receptor</fullName>
    </submittedName>
</protein>
<dbReference type="AlphaFoldDB" id="A0AA48I6I9"/>
<evidence type="ECO:0000256" key="12">
    <source>
        <dbReference type="SAM" id="SignalP"/>
    </source>
</evidence>
<evidence type="ECO:0000256" key="1">
    <source>
        <dbReference type="ARBA" id="ARBA00004571"/>
    </source>
</evidence>
<keyword evidence="5 11" id="KW-0812">Transmembrane</keyword>
<dbReference type="InterPro" id="IPR012910">
    <property type="entry name" value="Plug_dom"/>
</dbReference>
<dbReference type="GO" id="GO:0006826">
    <property type="term" value="P:iron ion transport"/>
    <property type="evidence" value="ECO:0007669"/>
    <property type="project" value="UniProtKB-KW"/>
</dbReference>
<dbReference type="Gene3D" id="2.40.170.20">
    <property type="entry name" value="TonB-dependent receptor, beta-barrel domain"/>
    <property type="match status" value="1"/>
</dbReference>
<dbReference type="RefSeq" id="WP_338292839.1">
    <property type="nucleotide sequence ID" value="NZ_AP027272.1"/>
</dbReference>
<comment type="subcellular location">
    <subcellularLocation>
        <location evidence="1 11">Cell outer membrane</location>
        <topology evidence="1 11">Multi-pass membrane protein</topology>
    </subcellularLocation>
</comment>
<dbReference type="SUPFAM" id="SSF56935">
    <property type="entry name" value="Porins"/>
    <property type="match status" value="1"/>
</dbReference>
<keyword evidence="6" id="KW-0408">Iron</keyword>
<evidence type="ECO:0000256" key="10">
    <source>
        <dbReference type="ARBA" id="ARBA00023237"/>
    </source>
</evidence>
<evidence type="ECO:0000313" key="14">
    <source>
        <dbReference type="EMBL" id="BDX06840.1"/>
    </source>
</evidence>
<dbReference type="Proteomes" id="UP001333710">
    <property type="component" value="Chromosome"/>
</dbReference>
<evidence type="ECO:0000256" key="11">
    <source>
        <dbReference type="PROSITE-ProRule" id="PRU01360"/>
    </source>
</evidence>
<comment type="similarity">
    <text evidence="11">Belongs to the TonB-dependent receptor family.</text>
</comment>
<keyword evidence="4" id="KW-0410">Iron transport</keyword>
<evidence type="ECO:0000256" key="2">
    <source>
        <dbReference type="ARBA" id="ARBA00022448"/>
    </source>
</evidence>
<evidence type="ECO:0000256" key="3">
    <source>
        <dbReference type="ARBA" id="ARBA00022452"/>
    </source>
</evidence>
<dbReference type="KEGG" id="pmaw:MACH26_23610"/>
<proteinExistence type="inferred from homology"/>
<evidence type="ECO:0000313" key="15">
    <source>
        <dbReference type="Proteomes" id="UP001333710"/>
    </source>
</evidence>
<sequence>MNTLNKKLLNTTLVCSAIQLALAGNVYAQEAEDEAQEFEAITVTATKRAQVIYEVPIAISAFQGDMLAEQGITDLTDVGKFVPNLNVTGFSAGHTSSANPFIRGIGLQDHLITTDPGVSVYVDGVYLGRQVGQNWNLQNIERIEVLRGPQGTLYGRNSIGGAINIITKQPNEVNTTKVGLEAGTRGRLRTDIFTNRELSPGLAFNMNIGYTERDGLGEFYNLENPKWDVGETQEVYGRFSVKYEPSDSLRFVLTADGNNGDGGLRPYTAMIDELGPNTRYTSGNNGVGVALTNADVAPDIYDNATGTDAVNEVSNNAHGVSFTTEWDINDDLMMKVIASHRSSEYKAGLDDDATVYALDHYPERGTADQDSLELQFSGYLGENADFVAGLYWFQEEGDNRQGSDSSFDGGGNTLQLDQEATSKAAFINIGYDVDDALRVSGGLRYTEDEKEASANVFPPLGTIYDSDEWDELSWELAANYTFENGMNAYATIQTGYQGGQYPARPYCLIGQFFGNGGFDDLDNAIAAVNADNCFTATDNITAINYEVGVKGRVNSYLDLSIAVFNTEYDDLPYQVSQVSEAGFDTANLVVSQTSRGVEFDSNLTLGNFTMQTSIGFMDVDVDDQLVNGTVFQPVAPLTPEWTVAFGPAYEMFLEDGASVKFRLDYSWRDDMYGEPSSAPERMTLIEDRTLVNMGITYTPGNEAYTLGLYGRNIFDERYDNARLNTGDYVLRILSNDASEFGVRFTTEW</sequence>
<keyword evidence="14" id="KW-0675">Receptor</keyword>
<dbReference type="EMBL" id="AP027272">
    <property type="protein sequence ID" value="BDX06840.1"/>
    <property type="molecule type" value="Genomic_DNA"/>
</dbReference>
<reference evidence="14" key="1">
    <citation type="submission" date="2023-01" db="EMBL/GenBank/DDBJ databases">
        <title>Complete genome sequence of Planctobacterium marinum strain Dej080120_11.</title>
        <authorList>
            <person name="Ueki S."/>
            <person name="Maruyama F."/>
        </authorList>
    </citation>
    <scope>NUCLEOTIDE SEQUENCE</scope>
    <source>
        <strain evidence="14">Dej080120_11</strain>
    </source>
</reference>
<keyword evidence="15" id="KW-1185">Reference proteome</keyword>
<dbReference type="InterPro" id="IPR039426">
    <property type="entry name" value="TonB-dep_rcpt-like"/>
</dbReference>
<keyword evidence="3 11" id="KW-1134">Transmembrane beta strand</keyword>
<keyword evidence="9 11" id="KW-0472">Membrane</keyword>
<keyword evidence="8" id="KW-0798">TonB box</keyword>
<evidence type="ECO:0000256" key="6">
    <source>
        <dbReference type="ARBA" id="ARBA00023004"/>
    </source>
</evidence>
<evidence type="ECO:0000256" key="8">
    <source>
        <dbReference type="ARBA" id="ARBA00023077"/>
    </source>
</evidence>
<organism evidence="14 15">
    <name type="scientific">Planctobacterium marinum</name>
    <dbReference type="NCBI Taxonomy" id="1631968"/>
    <lineage>
        <taxon>Bacteria</taxon>
        <taxon>Pseudomonadati</taxon>
        <taxon>Pseudomonadota</taxon>
        <taxon>Gammaproteobacteria</taxon>
        <taxon>Alteromonadales</taxon>
        <taxon>Alteromonadaceae</taxon>
        <taxon>Planctobacterium</taxon>
    </lineage>
</organism>
<evidence type="ECO:0000256" key="9">
    <source>
        <dbReference type="ARBA" id="ARBA00023136"/>
    </source>
</evidence>
<evidence type="ECO:0000256" key="7">
    <source>
        <dbReference type="ARBA" id="ARBA00023065"/>
    </source>
</evidence>
<keyword evidence="10 11" id="KW-0998">Cell outer membrane</keyword>
<evidence type="ECO:0000256" key="4">
    <source>
        <dbReference type="ARBA" id="ARBA00022496"/>
    </source>
</evidence>
<dbReference type="Pfam" id="PF07715">
    <property type="entry name" value="Plug"/>
    <property type="match status" value="1"/>
</dbReference>
<dbReference type="PANTHER" id="PTHR32552:SF81">
    <property type="entry name" value="TONB-DEPENDENT OUTER MEMBRANE RECEPTOR"/>
    <property type="match status" value="1"/>
</dbReference>
<feature type="signal peptide" evidence="12">
    <location>
        <begin position="1"/>
        <end position="28"/>
    </location>
</feature>
<evidence type="ECO:0000256" key="5">
    <source>
        <dbReference type="ARBA" id="ARBA00022692"/>
    </source>
</evidence>
<feature type="domain" description="TonB-dependent receptor plug" evidence="13">
    <location>
        <begin position="53"/>
        <end position="162"/>
    </location>
</feature>
<gene>
    <name evidence="14" type="ORF">MACH26_23610</name>
</gene>
<dbReference type="PROSITE" id="PS52016">
    <property type="entry name" value="TONB_DEPENDENT_REC_3"/>
    <property type="match status" value="1"/>
</dbReference>
<evidence type="ECO:0000259" key="13">
    <source>
        <dbReference type="Pfam" id="PF07715"/>
    </source>
</evidence>
<dbReference type="InterPro" id="IPR036942">
    <property type="entry name" value="Beta-barrel_TonB_sf"/>
</dbReference>
<accession>A0AA48I6I9</accession>